<name>A0A6C0K6N1_9ZZZZ</name>
<organism evidence="1">
    <name type="scientific">viral metagenome</name>
    <dbReference type="NCBI Taxonomy" id="1070528"/>
    <lineage>
        <taxon>unclassified sequences</taxon>
        <taxon>metagenomes</taxon>
        <taxon>organismal metagenomes</taxon>
    </lineage>
</organism>
<reference evidence="1" key="1">
    <citation type="journal article" date="2020" name="Nature">
        <title>Giant virus diversity and host interactions through global metagenomics.</title>
        <authorList>
            <person name="Schulz F."/>
            <person name="Roux S."/>
            <person name="Paez-Espino D."/>
            <person name="Jungbluth S."/>
            <person name="Walsh D.A."/>
            <person name="Denef V.J."/>
            <person name="McMahon K.D."/>
            <person name="Konstantinidis K.T."/>
            <person name="Eloe-Fadrosh E.A."/>
            <person name="Kyrpides N.C."/>
            <person name="Woyke T."/>
        </authorList>
    </citation>
    <scope>NUCLEOTIDE SEQUENCE</scope>
    <source>
        <strain evidence="1">GVMAG-S-1101172-89</strain>
    </source>
</reference>
<dbReference type="EMBL" id="MN740810">
    <property type="protein sequence ID" value="QHU12821.1"/>
    <property type="molecule type" value="Genomic_DNA"/>
</dbReference>
<sequence length="37" mass="4203">MSLEQQKTNTKKKMRGGGGIYTIEDLDPWSFQTGISR</sequence>
<evidence type="ECO:0000313" key="1">
    <source>
        <dbReference type="EMBL" id="QHU12821.1"/>
    </source>
</evidence>
<accession>A0A6C0K6N1</accession>
<dbReference type="AlphaFoldDB" id="A0A6C0K6N1"/>
<proteinExistence type="predicted"/>
<protein>
    <submittedName>
        <fullName evidence="1">Uncharacterized protein</fullName>
    </submittedName>
</protein>